<evidence type="ECO:0000256" key="7">
    <source>
        <dbReference type="SAM" id="MobiDB-lite"/>
    </source>
</evidence>
<dbReference type="OrthoDB" id="206565at2759"/>
<comment type="function">
    <text evidence="5">Involved in DNA double-strand break (DSB) repair and recombination. Promotes the annealing of complementary single-stranded DNA and by stimulation of the RAD51 recombinase.</text>
</comment>
<sequence length="521" mass="57706">MEEKKPFITFDEDIQTKLDKKLGPEYISKRVGYGTSRVAYIEGWRAINLANQIFGYSGWSTEVKTVTIDFLDERQGRFSIGCTAIVRVTLANGTYREDIGYGIVDNEKKAAAFERAKKSAVTDALKRALRAFGNALGNCLYDKDFLARIDKVKFDPPDFDEGNLFRPSDEISEISRSNTVEQMNDLNGPPLKKRQLTKVEPVSRPSPLQNNSGINKPADQFTKPTIMNSTTNPHQKPQTNSPQNNNSKSIPQQIPANSVSSKQNIPSNLPTKTEPLTKQEHEDLLDDSLIFSDDFQDDDLINMGGKPSSPPQNSTNQSLGNLVNSALIQDDPVAFVTAKAAPTIQNGKTSNISKDILFDPKFKAQSIKHTLDQTTSTPVPHSILKENGIDKNVRSDSYERYASKGKQLSDDVDNTSSAQNNLSTETVKSNSLSIPNNNTHPSQSPQTPSRTTMTTAPQYNSINQFQKPNNSSRFAPSAAPIHPNTQSKPLNNFPIKPMRREVGRPKILPSNFRKPDNNNGP</sequence>
<dbReference type="GeneID" id="14494983"/>
<evidence type="ECO:0000256" key="4">
    <source>
        <dbReference type="ARBA" id="ARBA00023204"/>
    </source>
</evidence>
<dbReference type="Proteomes" id="UP000002866">
    <property type="component" value="Chromosome 3"/>
</dbReference>
<organism evidence="8 9">
    <name type="scientific">Henningerozyma blattae (strain ATCC 34711 / CBS 6284 / DSM 70876 / NBRC 10599 / NRRL Y-10934 / UCD 77-7)</name>
    <name type="common">Yeast</name>
    <name type="synonym">Tetrapisispora blattae</name>
    <dbReference type="NCBI Taxonomy" id="1071380"/>
    <lineage>
        <taxon>Eukaryota</taxon>
        <taxon>Fungi</taxon>
        <taxon>Dikarya</taxon>
        <taxon>Ascomycota</taxon>
        <taxon>Saccharomycotina</taxon>
        <taxon>Saccharomycetes</taxon>
        <taxon>Saccharomycetales</taxon>
        <taxon>Saccharomycetaceae</taxon>
        <taxon>Henningerozyma</taxon>
    </lineage>
</organism>
<dbReference type="GO" id="GO:0000727">
    <property type="term" value="P:double-strand break repair via break-induced replication"/>
    <property type="evidence" value="ECO:0007669"/>
    <property type="project" value="EnsemblFungi"/>
</dbReference>
<dbReference type="AlphaFoldDB" id="I2H0V1"/>
<dbReference type="FunCoup" id="I2H0V1">
    <property type="interactions" value="332"/>
</dbReference>
<keyword evidence="2" id="KW-0227">DNA damage</keyword>
<keyword evidence="3" id="KW-0233">DNA recombination</keyword>
<dbReference type="Gene3D" id="3.30.390.80">
    <property type="entry name" value="DNA repair protein Rad52/59/22"/>
    <property type="match status" value="1"/>
</dbReference>
<dbReference type="EMBL" id="HE806318">
    <property type="protein sequence ID" value="CCH60003.1"/>
    <property type="molecule type" value="Genomic_DNA"/>
</dbReference>
<dbReference type="NCBIfam" id="TIGR00607">
    <property type="entry name" value="rad52"/>
    <property type="match status" value="1"/>
</dbReference>
<dbReference type="GO" id="GO:0000730">
    <property type="term" value="P:DNA recombinase assembly"/>
    <property type="evidence" value="ECO:0007669"/>
    <property type="project" value="EnsemblFungi"/>
</dbReference>
<dbReference type="InterPro" id="IPR007232">
    <property type="entry name" value="Rad52_Rad59_Rad22"/>
</dbReference>
<dbReference type="GO" id="GO:0000150">
    <property type="term" value="F:DNA strand exchange activity"/>
    <property type="evidence" value="ECO:0007669"/>
    <property type="project" value="EnsemblFungi"/>
</dbReference>
<dbReference type="GO" id="GO:0006301">
    <property type="term" value="P:DNA damage tolerance"/>
    <property type="evidence" value="ECO:0007669"/>
    <property type="project" value="EnsemblFungi"/>
</dbReference>
<dbReference type="PANTHER" id="PTHR12132:SF1">
    <property type="entry name" value="DNA REPAIR PROTEIN RAD52 HOMOLOG"/>
    <property type="match status" value="1"/>
</dbReference>
<dbReference type="FunFam" id="3.30.390.80:FF:000001">
    <property type="entry name" value="DNA repair protein RAD52 homolog"/>
    <property type="match status" value="1"/>
</dbReference>
<dbReference type="GO" id="GO:0000722">
    <property type="term" value="P:telomere maintenance via recombination"/>
    <property type="evidence" value="ECO:0007669"/>
    <property type="project" value="EnsemblFungi"/>
</dbReference>
<dbReference type="SUPFAM" id="SSF54768">
    <property type="entry name" value="dsRNA-binding domain-like"/>
    <property type="match status" value="1"/>
</dbReference>
<feature type="region of interest" description="Disordered" evidence="7">
    <location>
        <begin position="173"/>
        <end position="277"/>
    </location>
</feature>
<evidence type="ECO:0000256" key="2">
    <source>
        <dbReference type="ARBA" id="ARBA00022763"/>
    </source>
</evidence>
<dbReference type="GO" id="GO:0000709">
    <property type="term" value="P:meiotic joint molecule formation"/>
    <property type="evidence" value="ECO:0007669"/>
    <property type="project" value="EnsemblFungi"/>
</dbReference>
<dbReference type="InParanoid" id="I2H0V1"/>
<feature type="compositionally biased region" description="Polar residues" evidence="7">
    <location>
        <begin position="414"/>
        <end position="474"/>
    </location>
</feature>
<dbReference type="GO" id="GO:0045002">
    <property type="term" value="P:double-strand break repair via single-strand annealing"/>
    <property type="evidence" value="ECO:0007669"/>
    <property type="project" value="EnsemblFungi"/>
</dbReference>
<dbReference type="InterPro" id="IPR041247">
    <property type="entry name" value="Rad52_fam"/>
</dbReference>
<gene>
    <name evidence="8" type="primary">TBLA0C01900</name>
    <name evidence="8" type="ORF">TBLA_0C01900</name>
</gene>
<evidence type="ECO:0000256" key="3">
    <source>
        <dbReference type="ARBA" id="ARBA00023172"/>
    </source>
</evidence>
<dbReference type="Pfam" id="PF04098">
    <property type="entry name" value="Rad52_Rad22"/>
    <property type="match status" value="1"/>
</dbReference>
<feature type="region of interest" description="Disordered" evidence="7">
    <location>
        <begin position="370"/>
        <end position="521"/>
    </location>
</feature>
<dbReference type="InterPro" id="IPR042525">
    <property type="entry name" value="Rad52_Rad59_Rad22_sf"/>
</dbReference>
<dbReference type="STRING" id="1071380.I2H0V1"/>
<dbReference type="eggNOG" id="KOG4141">
    <property type="taxonomic scope" value="Eukaryota"/>
</dbReference>
<feature type="compositionally biased region" description="Basic and acidic residues" evidence="7">
    <location>
        <begin position="383"/>
        <end position="402"/>
    </location>
</feature>
<accession>I2H0V1</accession>
<dbReference type="RefSeq" id="XP_004179522.1">
    <property type="nucleotide sequence ID" value="XM_004179474.1"/>
</dbReference>
<evidence type="ECO:0000256" key="1">
    <source>
        <dbReference type="ARBA" id="ARBA00006638"/>
    </source>
</evidence>
<reference evidence="8 9" key="1">
    <citation type="journal article" date="2011" name="Proc. Natl. Acad. Sci. U.S.A.">
        <title>Evolutionary erosion of yeast sex chromosomes by mating-type switching accidents.</title>
        <authorList>
            <person name="Gordon J.L."/>
            <person name="Armisen D."/>
            <person name="Proux-Wera E."/>
            <person name="Oheigeartaigh S.S."/>
            <person name="Byrne K.P."/>
            <person name="Wolfe K.H."/>
        </authorList>
    </citation>
    <scope>NUCLEOTIDE SEQUENCE [LARGE SCALE GENOMIC DNA]</scope>
    <source>
        <strain evidence="9">ATCC 34711 / CBS 6284 / DSM 70876 / NBRC 10599 / NRRL Y-10934 / UCD 77-7</strain>
    </source>
</reference>
<dbReference type="KEGG" id="tbl:TBLA_0C01900"/>
<dbReference type="GO" id="GO:1990814">
    <property type="term" value="F:DNA/DNA annealing activity"/>
    <property type="evidence" value="ECO:0007669"/>
    <property type="project" value="EnsemblFungi"/>
</dbReference>
<dbReference type="GO" id="GO:0006277">
    <property type="term" value="P:DNA amplification"/>
    <property type="evidence" value="ECO:0007669"/>
    <property type="project" value="EnsemblFungi"/>
</dbReference>
<protein>
    <recommendedName>
        <fullName evidence="6">DNA repair and recombination protein RAD52</fullName>
    </recommendedName>
</protein>
<name>I2H0V1_HENB6</name>
<dbReference type="OMA" id="MFSDDFQ"/>
<dbReference type="GO" id="GO:0043504">
    <property type="term" value="P:mitochondrial DNA repair"/>
    <property type="evidence" value="ECO:0007669"/>
    <property type="project" value="EnsemblFungi"/>
</dbReference>
<feature type="compositionally biased region" description="Polar residues" evidence="7">
    <location>
        <begin position="174"/>
        <end position="185"/>
    </location>
</feature>
<proteinExistence type="inferred from homology"/>
<keyword evidence="4" id="KW-0234">DNA repair</keyword>
<dbReference type="GO" id="GO:0005739">
    <property type="term" value="C:mitochondrion"/>
    <property type="evidence" value="ECO:0007669"/>
    <property type="project" value="GOC"/>
</dbReference>
<dbReference type="HOGENOM" id="CLU_011431_3_2_1"/>
<feature type="compositionally biased region" description="Polar residues" evidence="7">
    <location>
        <begin position="222"/>
        <end position="274"/>
    </location>
</feature>
<dbReference type="InterPro" id="IPR004585">
    <property type="entry name" value="DNA_recomb/repair_Rad52"/>
</dbReference>
<keyword evidence="9" id="KW-1185">Reference proteome</keyword>
<evidence type="ECO:0000256" key="6">
    <source>
        <dbReference type="ARBA" id="ARBA00041062"/>
    </source>
</evidence>
<comment type="similarity">
    <text evidence="1">Belongs to the RAD52 family.</text>
</comment>
<evidence type="ECO:0000313" key="9">
    <source>
        <dbReference type="Proteomes" id="UP000002866"/>
    </source>
</evidence>
<evidence type="ECO:0000256" key="5">
    <source>
        <dbReference type="ARBA" id="ARBA00037138"/>
    </source>
</evidence>
<dbReference type="GO" id="GO:0000228">
    <property type="term" value="C:nuclear chromosome"/>
    <property type="evidence" value="ECO:0007669"/>
    <property type="project" value="EnsemblFungi"/>
</dbReference>
<evidence type="ECO:0000313" key="8">
    <source>
        <dbReference type="EMBL" id="CCH60003.1"/>
    </source>
</evidence>
<dbReference type="PANTHER" id="PTHR12132">
    <property type="entry name" value="DNA REPAIR AND RECOMBINATION PROTEIN RAD52, RAD59"/>
    <property type="match status" value="1"/>
</dbReference>